<dbReference type="PANTHER" id="PTHR34535">
    <property type="entry name" value="HYDROGENASE MATURATION FACTOR HYPA"/>
    <property type="match status" value="1"/>
</dbReference>
<evidence type="ECO:0000256" key="2">
    <source>
        <dbReference type="ARBA" id="ARBA00022723"/>
    </source>
</evidence>
<keyword evidence="6" id="KW-1185">Reference proteome</keyword>
<evidence type="ECO:0000256" key="4">
    <source>
        <dbReference type="HAMAP-Rule" id="MF_00213"/>
    </source>
</evidence>
<dbReference type="Proteomes" id="UP000599578">
    <property type="component" value="Unassembled WGS sequence"/>
</dbReference>
<organism evidence="5 6">
    <name type="scientific">Marinobacterium nitratireducens</name>
    <dbReference type="NCBI Taxonomy" id="518897"/>
    <lineage>
        <taxon>Bacteria</taxon>
        <taxon>Pseudomonadati</taxon>
        <taxon>Pseudomonadota</taxon>
        <taxon>Gammaproteobacteria</taxon>
        <taxon>Oceanospirillales</taxon>
        <taxon>Oceanospirillaceae</taxon>
        <taxon>Marinobacterium</taxon>
    </lineage>
</organism>
<comment type="function">
    <text evidence="4">Involved in the maturation of [NiFe] hydrogenases. Required for nickel insertion into the metal center of the hydrogenase.</text>
</comment>
<evidence type="ECO:0000256" key="3">
    <source>
        <dbReference type="ARBA" id="ARBA00022833"/>
    </source>
</evidence>
<protein>
    <recommendedName>
        <fullName evidence="4">Hydrogenase maturation factor HypA</fullName>
    </recommendedName>
</protein>
<dbReference type="GO" id="GO:0008270">
    <property type="term" value="F:zinc ion binding"/>
    <property type="evidence" value="ECO:0007669"/>
    <property type="project" value="UniProtKB-UniRule"/>
</dbReference>
<proteinExistence type="inferred from homology"/>
<dbReference type="PANTHER" id="PTHR34535:SF3">
    <property type="entry name" value="HYDROGENASE MATURATION FACTOR HYPA"/>
    <property type="match status" value="1"/>
</dbReference>
<keyword evidence="3 4" id="KW-0862">Zinc</keyword>
<sequence length="113" mass="12403">MHELSLCRSLIATLEREADARGLTHILGVELGIGCLCCVEPEALRFAFETVAKPACLEACALTIRRQPARARCLACGRHYEVYRWLDACPACAGEARDLAGGDELIIEQMEAR</sequence>
<evidence type="ECO:0000256" key="1">
    <source>
        <dbReference type="ARBA" id="ARBA00022596"/>
    </source>
</evidence>
<feature type="binding site" evidence="4">
    <location>
        <position position="92"/>
    </location>
    <ligand>
        <name>Zn(2+)</name>
        <dbReference type="ChEBI" id="CHEBI:29105"/>
    </ligand>
</feature>
<dbReference type="GO" id="GO:0051604">
    <property type="term" value="P:protein maturation"/>
    <property type="evidence" value="ECO:0007669"/>
    <property type="project" value="InterPro"/>
</dbReference>
<name>A0A917ZNU4_9GAMM</name>
<keyword evidence="2 4" id="KW-0479">Metal-binding</keyword>
<dbReference type="InterPro" id="IPR000688">
    <property type="entry name" value="HypA/HybF"/>
</dbReference>
<dbReference type="RefSeq" id="WP_188862289.1">
    <property type="nucleotide sequence ID" value="NZ_BMLT01000011.1"/>
</dbReference>
<dbReference type="HAMAP" id="MF_00213">
    <property type="entry name" value="HypA_HybF"/>
    <property type="match status" value="1"/>
</dbReference>
<comment type="caution">
    <text evidence="5">The sequence shown here is derived from an EMBL/GenBank/DDBJ whole genome shotgun (WGS) entry which is preliminary data.</text>
</comment>
<reference evidence="5 6" key="1">
    <citation type="journal article" date="2014" name="Int. J. Syst. Evol. Microbiol.">
        <title>Complete genome sequence of Corynebacterium casei LMG S-19264T (=DSM 44701T), isolated from a smear-ripened cheese.</title>
        <authorList>
            <consortium name="US DOE Joint Genome Institute (JGI-PGF)"/>
            <person name="Walter F."/>
            <person name="Albersmeier A."/>
            <person name="Kalinowski J."/>
            <person name="Ruckert C."/>
        </authorList>
    </citation>
    <scope>NUCLEOTIDE SEQUENCE [LARGE SCALE GENOMIC DNA]</scope>
    <source>
        <strain evidence="5 6">CGMCC 1.7286</strain>
    </source>
</reference>
<feature type="binding site" evidence="4">
    <location>
        <position position="89"/>
    </location>
    <ligand>
        <name>Zn(2+)</name>
        <dbReference type="ChEBI" id="CHEBI:29105"/>
    </ligand>
</feature>
<evidence type="ECO:0000313" key="5">
    <source>
        <dbReference type="EMBL" id="GGO86919.1"/>
    </source>
</evidence>
<feature type="binding site" evidence="4">
    <location>
        <position position="73"/>
    </location>
    <ligand>
        <name>Zn(2+)</name>
        <dbReference type="ChEBI" id="CHEBI:29105"/>
    </ligand>
</feature>
<dbReference type="Gene3D" id="3.30.2320.80">
    <property type="match status" value="1"/>
</dbReference>
<comment type="similarity">
    <text evidence="4">Belongs to the HypA/HybF family.</text>
</comment>
<accession>A0A917ZNU4</accession>
<dbReference type="Pfam" id="PF01155">
    <property type="entry name" value="HypA"/>
    <property type="match status" value="1"/>
</dbReference>
<dbReference type="GO" id="GO:0016151">
    <property type="term" value="F:nickel cation binding"/>
    <property type="evidence" value="ECO:0007669"/>
    <property type="project" value="UniProtKB-UniRule"/>
</dbReference>
<feature type="binding site" evidence="4">
    <location>
        <position position="76"/>
    </location>
    <ligand>
        <name>Zn(2+)</name>
        <dbReference type="ChEBI" id="CHEBI:29105"/>
    </ligand>
</feature>
<evidence type="ECO:0000313" key="6">
    <source>
        <dbReference type="Proteomes" id="UP000599578"/>
    </source>
</evidence>
<feature type="binding site" evidence="4">
    <location>
        <position position="2"/>
    </location>
    <ligand>
        <name>Ni(2+)</name>
        <dbReference type="ChEBI" id="CHEBI:49786"/>
    </ligand>
</feature>
<dbReference type="NCBIfam" id="TIGR00100">
    <property type="entry name" value="hypA"/>
    <property type="match status" value="1"/>
</dbReference>
<dbReference type="PIRSF" id="PIRSF004761">
    <property type="entry name" value="Hydrgn_mat_HypA"/>
    <property type="match status" value="1"/>
</dbReference>
<keyword evidence="1 4" id="KW-0533">Nickel</keyword>
<dbReference type="EMBL" id="BMLT01000011">
    <property type="protein sequence ID" value="GGO86919.1"/>
    <property type="molecule type" value="Genomic_DNA"/>
</dbReference>
<dbReference type="AlphaFoldDB" id="A0A917ZNU4"/>
<gene>
    <name evidence="5" type="primary">hybF</name>
    <name evidence="4" type="synonym">hypA</name>
    <name evidence="5" type="ORF">GCM10011348_38930</name>
</gene>